<feature type="region of interest" description="Disordered" evidence="1">
    <location>
        <begin position="1"/>
        <end position="55"/>
    </location>
</feature>
<proteinExistence type="predicted"/>
<feature type="compositionally biased region" description="Acidic residues" evidence="1">
    <location>
        <begin position="34"/>
        <end position="55"/>
    </location>
</feature>
<evidence type="ECO:0000313" key="2">
    <source>
        <dbReference type="EMBL" id="PCJ02983.1"/>
    </source>
</evidence>
<dbReference type="Pfam" id="PF10691">
    <property type="entry name" value="DUF2497"/>
    <property type="match status" value="1"/>
</dbReference>
<comment type="caution">
    <text evidence="2">The sequence shown here is derived from an EMBL/GenBank/DDBJ whole genome shotgun (WGS) entry which is preliminary data.</text>
</comment>
<sequence>MSETELAENDSTDGGNEEPTMEEILSSIRRIISDDDEPVAEAAEADPELDDDDDDEEILELTEILAEEDPVDETNVDDLLSPDDIDDLEFAQPEPEPVEEELDMEMAMAMESEPESAAEPAPMVEEIAMDMPDLAISDSLISEQVGDAVNKNFHLLANTLLAQNGAGQTVESMVMALMRPMLKSWLDENLPVMVEKIVREEIERVARGGKM</sequence>
<evidence type="ECO:0008006" key="3">
    <source>
        <dbReference type="Google" id="ProtNLM"/>
    </source>
</evidence>
<feature type="compositionally biased region" description="Acidic residues" evidence="1">
    <location>
        <begin position="1"/>
        <end position="21"/>
    </location>
</feature>
<organism evidence="2">
    <name type="scientific">OCS116 cluster bacterium</name>
    <dbReference type="NCBI Taxonomy" id="2030921"/>
    <lineage>
        <taxon>Bacteria</taxon>
        <taxon>Pseudomonadati</taxon>
        <taxon>Pseudomonadota</taxon>
        <taxon>Alphaproteobacteria</taxon>
        <taxon>OCS116 cluster</taxon>
    </lineage>
</organism>
<evidence type="ECO:0000256" key="1">
    <source>
        <dbReference type="SAM" id="MobiDB-lite"/>
    </source>
</evidence>
<protein>
    <recommendedName>
        <fullName evidence="3">Pole-organizing protein PopZ</fullName>
    </recommendedName>
</protein>
<reference evidence="2" key="2">
    <citation type="journal article" date="2018" name="ISME J.">
        <title>A dynamic microbial community with high functional redundancy inhabits the cold, oxic subseafloor aquifer.</title>
        <authorList>
            <person name="Tully B.J."/>
            <person name="Wheat C.G."/>
            <person name="Glazer B.T."/>
            <person name="Huber J.A."/>
        </authorList>
    </citation>
    <scope>NUCLEOTIDE SEQUENCE</scope>
    <source>
        <strain evidence="2">NORP83</strain>
    </source>
</reference>
<dbReference type="EMBL" id="NVUS01000003">
    <property type="protein sequence ID" value="PCJ02983.1"/>
    <property type="molecule type" value="Genomic_DNA"/>
</dbReference>
<dbReference type="InterPro" id="IPR019632">
    <property type="entry name" value="DUF2497"/>
</dbReference>
<name>A0A2A4Z7J3_9PROT</name>
<reference key="1">
    <citation type="submission" date="2017-08" db="EMBL/GenBank/DDBJ databases">
        <title>A dynamic microbial community with high functional redundancy inhabits the cold, oxic subseafloor aquifer.</title>
        <authorList>
            <person name="Tully B.J."/>
            <person name="Wheat C.G."/>
            <person name="Glazer B.T."/>
            <person name="Huber J.A."/>
        </authorList>
    </citation>
    <scope>NUCLEOTIDE SEQUENCE [LARGE SCALE GENOMIC DNA]</scope>
</reference>
<dbReference type="AlphaFoldDB" id="A0A2A4Z7J3"/>
<gene>
    <name evidence="2" type="ORF">COB13_03300</name>
</gene>
<accession>A0A2A4Z7J3</accession>